<feature type="transmembrane region" description="Helical" evidence="1">
    <location>
        <begin position="135"/>
        <end position="155"/>
    </location>
</feature>
<accession>A0ABD0K420</accession>
<name>A0ABD0K420_9CAEN</name>
<gene>
    <name evidence="2" type="ORF">BaRGS_00027014</name>
</gene>
<dbReference type="EMBL" id="JACVVK020000257">
    <property type="protein sequence ID" value="KAK7481766.1"/>
    <property type="molecule type" value="Genomic_DNA"/>
</dbReference>
<keyword evidence="3" id="KW-1185">Reference proteome</keyword>
<keyword evidence="1" id="KW-0812">Transmembrane</keyword>
<evidence type="ECO:0000256" key="1">
    <source>
        <dbReference type="SAM" id="Phobius"/>
    </source>
</evidence>
<feature type="transmembrane region" description="Helical" evidence="1">
    <location>
        <begin position="96"/>
        <end position="114"/>
    </location>
</feature>
<keyword evidence="1" id="KW-0472">Membrane</keyword>
<sequence length="270" mass="29743">MLFVDLTLMTTGIIRGHSGERTHSSFRRSRVVVTRHAVYVSAASRHAVYVSAASRHAVYVSAASRHAVYVSAASRHAVYVSAASRHAVYVSAASRHAVYVSAASIICYCCYFLFRAGPFVGVQSASVQNMKFRQYGWILLGFYLVHRLAVFKMAAVNGEASDTILACVWLEKADNFTCDSEEGWDVEGSISSVVTTGTDRVIKRFAGEYVCHLVGGDQPQSQTCNITIAGRRTKTARDSTQQQSQLRAELEALRMQEIVTKTKGQFKQPQ</sequence>
<comment type="caution">
    <text evidence="2">The sequence shown here is derived from an EMBL/GenBank/DDBJ whole genome shotgun (WGS) entry which is preliminary data.</text>
</comment>
<dbReference type="Proteomes" id="UP001519460">
    <property type="component" value="Unassembled WGS sequence"/>
</dbReference>
<keyword evidence="1" id="KW-1133">Transmembrane helix</keyword>
<proteinExistence type="predicted"/>
<protein>
    <submittedName>
        <fullName evidence="2">Uncharacterized protein</fullName>
    </submittedName>
</protein>
<evidence type="ECO:0000313" key="2">
    <source>
        <dbReference type="EMBL" id="KAK7481766.1"/>
    </source>
</evidence>
<evidence type="ECO:0000313" key="3">
    <source>
        <dbReference type="Proteomes" id="UP001519460"/>
    </source>
</evidence>
<reference evidence="2 3" key="1">
    <citation type="journal article" date="2023" name="Sci. Data">
        <title>Genome assembly of the Korean intertidal mud-creeper Batillaria attramentaria.</title>
        <authorList>
            <person name="Patra A.K."/>
            <person name="Ho P.T."/>
            <person name="Jun S."/>
            <person name="Lee S.J."/>
            <person name="Kim Y."/>
            <person name="Won Y.J."/>
        </authorList>
    </citation>
    <scope>NUCLEOTIDE SEQUENCE [LARGE SCALE GENOMIC DNA]</scope>
    <source>
        <strain evidence="2">Wonlab-2016</strain>
    </source>
</reference>
<organism evidence="2 3">
    <name type="scientific">Batillaria attramentaria</name>
    <dbReference type="NCBI Taxonomy" id="370345"/>
    <lineage>
        <taxon>Eukaryota</taxon>
        <taxon>Metazoa</taxon>
        <taxon>Spiralia</taxon>
        <taxon>Lophotrochozoa</taxon>
        <taxon>Mollusca</taxon>
        <taxon>Gastropoda</taxon>
        <taxon>Caenogastropoda</taxon>
        <taxon>Sorbeoconcha</taxon>
        <taxon>Cerithioidea</taxon>
        <taxon>Batillariidae</taxon>
        <taxon>Batillaria</taxon>
    </lineage>
</organism>
<dbReference type="AlphaFoldDB" id="A0ABD0K420"/>